<name>A0A915D3Q3_9BILA</name>
<reference evidence="2" key="1">
    <citation type="submission" date="2022-11" db="UniProtKB">
        <authorList>
            <consortium name="WormBaseParasite"/>
        </authorList>
    </citation>
    <scope>IDENTIFICATION</scope>
</reference>
<evidence type="ECO:0000313" key="2">
    <source>
        <dbReference type="WBParaSite" id="jg15081.1"/>
    </source>
</evidence>
<dbReference type="WBParaSite" id="jg15081.1">
    <property type="protein sequence ID" value="jg15081.1"/>
    <property type="gene ID" value="jg15081"/>
</dbReference>
<evidence type="ECO:0000313" key="1">
    <source>
        <dbReference type="Proteomes" id="UP000887574"/>
    </source>
</evidence>
<sequence length="522" mass="59342">MEDCFKVNKAKKPKQFGGKWNKQSILEFQKLSAALDLIIEECITTFYEPISKSICKLLAFEDQDTVPTLFVRGHCVSWNLLRKNIEAKHNDCLFIWVTPSDANPVNIALTAVKEAEDQDKKVRIDTFLAINTTTNFAAISERIGRLCSTSLNVLTLELNSPSQLADSITKELFLNSKGNLSSIQFAGDLLLLARRRYLVENYSLTEFRKCFILALINFCTSYQQSKKKVVKRSGNRASSKKDVHPHNLLQSYEHLLQGLSSLIQTSSETCSLESLLQLHYKIQTGEFFENEYLHLKNNSSKWKKEQWVARLRLLSKFLMNDEALQDKREACEDLIEHVSAPTENDENAVVEVPLKSKTKKTAADFLKNKQTAENKAKISEDQFKSVFIFLDDLFGNFLKSFVLPDLVGIDEDQKCLLRTSTTVELDVQLSGKNGQNPNCRNEDVCVIYQLLVNFNKECYTAELGDLFDAYKAIGIEDIRGCDLESRFFNAVGFLEYIGALQHVSDGVIRLLYLPSTTHNLFV</sequence>
<protein>
    <submittedName>
        <fullName evidence="2">Origin recognition complex subunit 3</fullName>
    </submittedName>
</protein>
<keyword evidence="1" id="KW-1185">Reference proteome</keyword>
<organism evidence="1 2">
    <name type="scientific">Ditylenchus dipsaci</name>
    <dbReference type="NCBI Taxonomy" id="166011"/>
    <lineage>
        <taxon>Eukaryota</taxon>
        <taxon>Metazoa</taxon>
        <taxon>Ecdysozoa</taxon>
        <taxon>Nematoda</taxon>
        <taxon>Chromadorea</taxon>
        <taxon>Rhabditida</taxon>
        <taxon>Tylenchina</taxon>
        <taxon>Tylenchomorpha</taxon>
        <taxon>Sphaerularioidea</taxon>
        <taxon>Anguinidae</taxon>
        <taxon>Anguininae</taxon>
        <taxon>Ditylenchus</taxon>
    </lineage>
</organism>
<dbReference type="Proteomes" id="UP000887574">
    <property type="component" value="Unplaced"/>
</dbReference>
<dbReference type="AlphaFoldDB" id="A0A915D3Q3"/>
<proteinExistence type="predicted"/>
<accession>A0A915D3Q3</accession>